<feature type="signal peptide" evidence="1">
    <location>
        <begin position="1"/>
        <end position="17"/>
    </location>
</feature>
<feature type="chain" id="PRO_5018702764" description="Haem-binding uptake Tiki superfamily ChaN domain-containing protein" evidence="1">
    <location>
        <begin position="18"/>
        <end position="268"/>
    </location>
</feature>
<dbReference type="SUPFAM" id="SSF159501">
    <property type="entry name" value="EreA/ChaN-like"/>
    <property type="match status" value="1"/>
</dbReference>
<dbReference type="Gene3D" id="1.10.8.760">
    <property type="entry name" value="Haem-binding uptake, Tiki superfamily, ChaN, domain 2"/>
    <property type="match status" value="1"/>
</dbReference>
<dbReference type="EMBL" id="SAVA01000006">
    <property type="protein sequence ID" value="RWR51622.1"/>
    <property type="molecule type" value="Genomic_DNA"/>
</dbReference>
<dbReference type="RefSeq" id="WP_128156511.1">
    <property type="nucleotide sequence ID" value="NZ_JBHSOM010000026.1"/>
</dbReference>
<dbReference type="CDD" id="cd14727">
    <property type="entry name" value="ChanN-like"/>
    <property type="match status" value="1"/>
</dbReference>
<dbReference type="AlphaFoldDB" id="A0A3S3LT28"/>
<keyword evidence="1" id="KW-0732">Signal</keyword>
<evidence type="ECO:0000313" key="4">
    <source>
        <dbReference type="Proteomes" id="UP000288071"/>
    </source>
</evidence>
<dbReference type="Proteomes" id="UP000288071">
    <property type="component" value="Unassembled WGS sequence"/>
</dbReference>
<sequence>MKTLALCLALLAAPAAAEEIPADALVARITADPPQVAVLGEVHDNALHHRTQAAAVAALKPAALVFEMLSPEQAAKVTPELRADPVALGKALGWDAAGWPDFALYAPIFEAAPAAKIYGAALPRAEVRRAMTEPLATIFPQAARFGLDQPYPAALQAELEAETQADHCNALPAEILPGMVAAQRLRDGAFAETTLRALAETGGPVALITGSGHARTDRAVPALIRKAAPGVTLLALGQIEAPAEGAQPFDVWIVTPPAAREDPCKAFQ</sequence>
<organism evidence="3 4">
    <name type="scientific">Paenirhodobacter huangdaonensis</name>
    <dbReference type="NCBI Taxonomy" id="2501515"/>
    <lineage>
        <taxon>Bacteria</taxon>
        <taxon>Pseudomonadati</taxon>
        <taxon>Pseudomonadota</taxon>
        <taxon>Alphaproteobacteria</taxon>
        <taxon>Rhodobacterales</taxon>
        <taxon>Rhodobacter group</taxon>
        <taxon>Paenirhodobacter</taxon>
    </lineage>
</organism>
<dbReference type="InterPro" id="IPR007314">
    <property type="entry name" value="Cofac_haem-bd_dom"/>
</dbReference>
<dbReference type="Pfam" id="PF04187">
    <property type="entry name" value="Cofac_haem_bdg"/>
    <property type="match status" value="1"/>
</dbReference>
<protein>
    <recommendedName>
        <fullName evidence="2">Haem-binding uptake Tiki superfamily ChaN domain-containing protein</fullName>
    </recommendedName>
</protein>
<evidence type="ECO:0000256" key="1">
    <source>
        <dbReference type="SAM" id="SignalP"/>
    </source>
</evidence>
<reference evidence="3 4" key="2">
    <citation type="submission" date="2019-01" db="EMBL/GenBank/DDBJ databases">
        <title>Sinorhodobacter populi sp. nov. isolated from the symptomatic bark tissue of Populus euramericana canker.</title>
        <authorList>
            <person name="Xu G."/>
        </authorList>
    </citation>
    <scope>NUCLEOTIDE SEQUENCE [LARGE SCALE GENOMIC DNA]</scope>
    <source>
        <strain evidence="3 4">CGMCC 1.12963</strain>
    </source>
</reference>
<proteinExistence type="predicted"/>
<comment type="caution">
    <text evidence="3">The sequence shown here is derived from an EMBL/GenBank/DDBJ whole genome shotgun (WGS) entry which is preliminary data.</text>
</comment>
<evidence type="ECO:0000313" key="3">
    <source>
        <dbReference type="EMBL" id="RWR51622.1"/>
    </source>
</evidence>
<accession>A0A3S3LT28</accession>
<name>A0A3S3LT28_9RHOB</name>
<dbReference type="Gene3D" id="3.40.50.11550">
    <property type="match status" value="1"/>
</dbReference>
<reference evidence="4" key="1">
    <citation type="submission" date="2019-01" db="EMBL/GenBank/DDBJ databases">
        <title>Sinorhodobacter populi sp. nov. isolated from the symptomatic bark tissue of Populus euramericana canker.</title>
        <authorList>
            <person name="Li Y."/>
        </authorList>
    </citation>
    <scope>NUCLEOTIDE SEQUENCE [LARGE SCALE GENOMIC DNA]</scope>
    <source>
        <strain evidence="4">CGMCC 1.12963</strain>
    </source>
</reference>
<evidence type="ECO:0000259" key="2">
    <source>
        <dbReference type="Pfam" id="PF04187"/>
    </source>
</evidence>
<gene>
    <name evidence="3" type="ORF">EOW66_11615</name>
</gene>
<keyword evidence="4" id="KW-1185">Reference proteome</keyword>
<feature type="domain" description="Haem-binding uptake Tiki superfamily ChaN" evidence="2">
    <location>
        <begin position="35"/>
        <end position="223"/>
    </location>
</feature>